<dbReference type="RefSeq" id="WP_307261802.1">
    <property type="nucleotide sequence ID" value="NZ_JAUSVL010000001.1"/>
</dbReference>
<name>A0AAE3VH86_9BACT</name>
<sequence length="978" mass="104169">MQQPTTIYLSERPATELWHGDALILSGGLSGLAAALALRAREPSWRIAIVEAEATLAREVTLEWRNQPIPGVVGEAIALQAAPLGATAGAPADPVITALAADKVVAAARIDAFVKILPMRVIRTASGMLRGVEVVGKSGRQLMAAPLVVDATPGRAFSHRMAKLPLPAFDRVQRVAYINGVAIDAPQSIALPDSWGVVGNTATLRPTCWSQDAMLSIALPASTGESRSALAQRSQKILTDAVADLRRRGDAYAHASLVDIAPLLSYHGPTAAAEAPTRLPALALYGVYCLPLSDDLMEEVTHASQLALALRPAQAPMPRRSSLPGETLQSSELQADMDQDLPEIALPPVPVSCHEGAEVAVAGWGAAGIYAAISAAEKGADVVVLDPCTIPGGLCTAGRIHSYYYGLTGGRQDALDEQTARRAGDLADAWSGFHPMAKADVFQDALSATGKVTLFTGHVVFGVIKDGARVCALLSAADDGYHLFPCQATIDSTGDGDVAAAAGAATTLGRPGDHFPQPYSYTPSRTQNGKVHHHNFDVSWTDPCDSKEFSRAHFVGRRAIARHAPFTDERHYCSLSPLLGLRESRFIVGRSNVTFDDVLDGQQWPDAVCSSRSNYDNHAMDYAEESRWAWRYVMLCGLWDYAATGQIPFGAMVPADIDGLLVACRALAVDHDLSQMVRMQHDMHVIGEICGVAAAKALQDGVLIGDVDVAALRVELAERGVAPKPATKAADLSVPELLAALNVADENDQAARQLRNLAMWRLGACRGNEGAFWSQFLADCPPAARFPAAVAAALGGHDLPEVRNILQDVITRRVTAPAFGRKAPPPYLTAALALAELPSAPAAANLCALLDEWTPLVHPSAGGSASLVAGTMTSADVLALLKALASVSDRDAAVTGIRTFLAKWPEEPFAMPLWGVQWHQPWDSFRFAIDLRAARTLLKLGDSDVMPLLRPYLNDDSLLIRRYAREILAECRAGNKGR</sequence>
<dbReference type="GO" id="GO:0051539">
    <property type="term" value="F:4 iron, 4 sulfur cluster binding"/>
    <property type="evidence" value="ECO:0007669"/>
    <property type="project" value="UniProtKB-KW"/>
</dbReference>
<dbReference type="PANTHER" id="PTHR43498">
    <property type="entry name" value="FERREDOXIN:COB-COM HETERODISULFIDE REDUCTASE SUBUNIT A"/>
    <property type="match status" value="1"/>
</dbReference>
<proteinExistence type="predicted"/>
<evidence type="ECO:0000313" key="7">
    <source>
        <dbReference type="Proteomes" id="UP001238163"/>
    </source>
</evidence>
<dbReference type="GO" id="GO:0046872">
    <property type="term" value="F:metal ion binding"/>
    <property type="evidence" value="ECO:0007669"/>
    <property type="project" value="UniProtKB-KW"/>
</dbReference>
<comment type="caution">
    <text evidence="6">The sequence shown here is derived from an EMBL/GenBank/DDBJ whole genome shotgun (WGS) entry which is preliminary data.</text>
</comment>
<evidence type="ECO:0000256" key="4">
    <source>
        <dbReference type="ARBA" id="ARBA00023004"/>
    </source>
</evidence>
<reference evidence="6" key="1">
    <citation type="submission" date="2023-07" db="EMBL/GenBank/DDBJ databases">
        <title>Genomic Encyclopedia of Type Strains, Phase IV (KMG-IV): sequencing the most valuable type-strain genomes for metagenomic binning, comparative biology and taxonomic classification.</title>
        <authorList>
            <person name="Goeker M."/>
        </authorList>
    </citation>
    <scope>NUCLEOTIDE SEQUENCE</scope>
    <source>
        <strain evidence="6">DSM 24202</strain>
    </source>
</reference>
<keyword evidence="1" id="KW-0004">4Fe-4S</keyword>
<dbReference type="Gene3D" id="3.50.50.60">
    <property type="entry name" value="FAD/NAD(P)-binding domain"/>
    <property type="match status" value="1"/>
</dbReference>
<evidence type="ECO:0000256" key="5">
    <source>
        <dbReference type="ARBA" id="ARBA00023014"/>
    </source>
</evidence>
<organism evidence="6 7">
    <name type="scientific">Oligosphaera ethanolica</name>
    <dbReference type="NCBI Taxonomy" id="760260"/>
    <lineage>
        <taxon>Bacteria</taxon>
        <taxon>Pseudomonadati</taxon>
        <taxon>Lentisphaerota</taxon>
        <taxon>Oligosphaeria</taxon>
        <taxon>Oligosphaerales</taxon>
        <taxon>Oligosphaeraceae</taxon>
        <taxon>Oligosphaera</taxon>
    </lineage>
</organism>
<dbReference type="PANTHER" id="PTHR43498:SF1">
    <property type="entry name" value="COB--COM HETERODISULFIDE REDUCTASE IRON-SULFUR SUBUNIT A"/>
    <property type="match status" value="1"/>
</dbReference>
<keyword evidence="2" id="KW-0479">Metal-binding</keyword>
<keyword evidence="7" id="KW-1185">Reference proteome</keyword>
<dbReference type="EMBL" id="JAUSVL010000001">
    <property type="protein sequence ID" value="MDQ0290340.1"/>
    <property type="molecule type" value="Genomic_DNA"/>
</dbReference>
<dbReference type="GO" id="GO:0016491">
    <property type="term" value="F:oxidoreductase activity"/>
    <property type="evidence" value="ECO:0007669"/>
    <property type="project" value="UniProtKB-KW"/>
</dbReference>
<evidence type="ECO:0000256" key="2">
    <source>
        <dbReference type="ARBA" id="ARBA00022723"/>
    </source>
</evidence>
<evidence type="ECO:0000256" key="3">
    <source>
        <dbReference type="ARBA" id="ARBA00023002"/>
    </source>
</evidence>
<dbReference type="Pfam" id="PF12831">
    <property type="entry name" value="FAD_oxidored"/>
    <property type="match status" value="1"/>
</dbReference>
<accession>A0AAE3VH86</accession>
<dbReference type="InterPro" id="IPR039650">
    <property type="entry name" value="HdrA-like"/>
</dbReference>
<protein>
    <recommendedName>
        <fullName evidence="8">FAD-dependent oxidoreductase</fullName>
    </recommendedName>
</protein>
<dbReference type="Proteomes" id="UP001238163">
    <property type="component" value="Unassembled WGS sequence"/>
</dbReference>
<dbReference type="SUPFAM" id="SSF51905">
    <property type="entry name" value="FAD/NAD(P)-binding domain"/>
    <property type="match status" value="2"/>
</dbReference>
<dbReference type="InterPro" id="IPR036188">
    <property type="entry name" value="FAD/NAD-bd_sf"/>
</dbReference>
<dbReference type="AlphaFoldDB" id="A0AAE3VH86"/>
<gene>
    <name evidence="6" type="ORF">J3R75_002447</name>
</gene>
<keyword evidence="3" id="KW-0560">Oxidoreductase</keyword>
<evidence type="ECO:0000256" key="1">
    <source>
        <dbReference type="ARBA" id="ARBA00022485"/>
    </source>
</evidence>
<keyword evidence="4" id="KW-0408">Iron</keyword>
<evidence type="ECO:0008006" key="8">
    <source>
        <dbReference type="Google" id="ProtNLM"/>
    </source>
</evidence>
<evidence type="ECO:0000313" key="6">
    <source>
        <dbReference type="EMBL" id="MDQ0290340.1"/>
    </source>
</evidence>
<keyword evidence="5" id="KW-0411">Iron-sulfur</keyword>